<dbReference type="InterPro" id="IPR003618">
    <property type="entry name" value="TFIIS_cen_dom"/>
</dbReference>
<evidence type="ECO:0000256" key="5">
    <source>
        <dbReference type="PROSITE-ProRule" id="PRU00472"/>
    </source>
</evidence>
<comment type="caution">
    <text evidence="12">The sequence shown here is derived from an EMBL/GenBank/DDBJ whole genome shotgun (WGS) entry which is preliminary data.</text>
</comment>
<feature type="domain" description="TFIIS central" evidence="11">
    <location>
        <begin position="456"/>
        <end position="574"/>
    </location>
</feature>
<dbReference type="Proteomes" id="UP000816034">
    <property type="component" value="Unassembled WGS sequence"/>
</dbReference>
<dbReference type="PROSITE" id="PS50812">
    <property type="entry name" value="PWWP"/>
    <property type="match status" value="1"/>
</dbReference>
<feature type="region of interest" description="Disordered" evidence="7">
    <location>
        <begin position="295"/>
        <end position="446"/>
    </location>
</feature>
<name>A0AA88GZ90_NAELO</name>
<evidence type="ECO:0000256" key="4">
    <source>
        <dbReference type="ARBA" id="ARBA00023242"/>
    </source>
</evidence>
<dbReference type="GO" id="GO:0006351">
    <property type="term" value="P:DNA-templated transcription"/>
    <property type="evidence" value="ECO:0007669"/>
    <property type="project" value="InterPro"/>
</dbReference>
<dbReference type="InterPro" id="IPR036575">
    <property type="entry name" value="TFIIS_cen_dom_sf"/>
</dbReference>
<dbReference type="Pfam" id="PF01096">
    <property type="entry name" value="Zn_ribbon_TFIIS"/>
    <property type="match status" value="1"/>
</dbReference>
<dbReference type="SMART" id="SM00510">
    <property type="entry name" value="TFS2M"/>
    <property type="match status" value="1"/>
</dbReference>
<dbReference type="Gene3D" id="2.20.25.10">
    <property type="match status" value="1"/>
</dbReference>
<evidence type="ECO:0000259" key="10">
    <source>
        <dbReference type="PROSITE" id="PS51319"/>
    </source>
</evidence>
<dbReference type="RefSeq" id="XP_044552391.1">
    <property type="nucleotide sequence ID" value="XM_044695401.1"/>
</dbReference>
<dbReference type="PROSITE" id="PS51133">
    <property type="entry name" value="ZF_TFIIS_2"/>
    <property type="match status" value="1"/>
</dbReference>
<evidence type="ECO:0000259" key="11">
    <source>
        <dbReference type="PROSITE" id="PS51321"/>
    </source>
</evidence>
<keyword evidence="3" id="KW-0862">Zinc</keyword>
<dbReference type="PROSITE" id="PS00466">
    <property type="entry name" value="ZF_TFIIS_1"/>
    <property type="match status" value="1"/>
</dbReference>
<evidence type="ECO:0000256" key="6">
    <source>
        <dbReference type="PROSITE-ProRule" id="PRU00649"/>
    </source>
</evidence>
<comment type="subcellular location">
    <subcellularLocation>
        <location evidence="6">Nucleus</location>
    </subcellularLocation>
</comment>
<dbReference type="PROSITE" id="PS51321">
    <property type="entry name" value="TFIIS_CENTRAL"/>
    <property type="match status" value="1"/>
</dbReference>
<keyword evidence="13" id="KW-1185">Reference proteome</keyword>
<feature type="domain" description="PWWP" evidence="8">
    <location>
        <begin position="28"/>
        <end position="88"/>
    </location>
</feature>
<evidence type="ECO:0000259" key="8">
    <source>
        <dbReference type="PROSITE" id="PS50812"/>
    </source>
</evidence>
<keyword evidence="1" id="KW-0479">Metal-binding</keyword>
<dbReference type="PANTHER" id="PTHR11477">
    <property type="entry name" value="TRANSCRIPTION FACTOR S-II ZINC FINGER DOMAIN-CONTAINING PROTEIN"/>
    <property type="match status" value="1"/>
</dbReference>
<evidence type="ECO:0000256" key="1">
    <source>
        <dbReference type="ARBA" id="ARBA00022723"/>
    </source>
</evidence>
<organism evidence="12 13">
    <name type="scientific">Naegleria lovaniensis</name>
    <name type="common">Amoeba</name>
    <dbReference type="NCBI Taxonomy" id="51637"/>
    <lineage>
        <taxon>Eukaryota</taxon>
        <taxon>Discoba</taxon>
        <taxon>Heterolobosea</taxon>
        <taxon>Tetramitia</taxon>
        <taxon>Eutetramitia</taxon>
        <taxon>Vahlkampfiidae</taxon>
        <taxon>Naegleria</taxon>
    </lineage>
</organism>
<dbReference type="GeneID" id="68093025"/>
<dbReference type="InterPro" id="IPR000313">
    <property type="entry name" value="PWWP_dom"/>
</dbReference>
<dbReference type="CDD" id="cd05162">
    <property type="entry name" value="PWWP"/>
    <property type="match status" value="1"/>
</dbReference>
<reference evidence="12 13" key="1">
    <citation type="journal article" date="2018" name="BMC Genomics">
        <title>The genome of Naegleria lovaniensis, the basis for a comparative approach to unravel pathogenicity factors of the human pathogenic amoeba N. fowleri.</title>
        <authorList>
            <person name="Liechti N."/>
            <person name="Schurch N."/>
            <person name="Bruggmann R."/>
            <person name="Wittwer M."/>
        </authorList>
    </citation>
    <scope>NUCLEOTIDE SEQUENCE [LARGE SCALE GENOMIC DNA]</scope>
    <source>
        <strain evidence="12 13">ATCC 30569</strain>
    </source>
</reference>
<proteinExistence type="predicted"/>
<dbReference type="GO" id="GO:0003676">
    <property type="term" value="F:nucleic acid binding"/>
    <property type="evidence" value="ECO:0007669"/>
    <property type="project" value="InterPro"/>
</dbReference>
<dbReference type="InterPro" id="IPR035441">
    <property type="entry name" value="TFIIS/LEDGF_dom_sf"/>
</dbReference>
<dbReference type="Pfam" id="PF08711">
    <property type="entry name" value="Med26"/>
    <property type="match status" value="1"/>
</dbReference>
<dbReference type="GO" id="GO:0008270">
    <property type="term" value="F:zinc ion binding"/>
    <property type="evidence" value="ECO:0007669"/>
    <property type="project" value="UniProtKB-KW"/>
</dbReference>
<dbReference type="AlphaFoldDB" id="A0AA88GZ90"/>
<evidence type="ECO:0000313" key="12">
    <source>
        <dbReference type="EMBL" id="KAG2388399.1"/>
    </source>
</evidence>
<dbReference type="SUPFAM" id="SSF57783">
    <property type="entry name" value="Zinc beta-ribbon"/>
    <property type="match status" value="1"/>
</dbReference>
<feature type="compositionally biased region" description="Low complexity" evidence="7">
    <location>
        <begin position="400"/>
        <end position="432"/>
    </location>
</feature>
<feature type="compositionally biased region" description="Low complexity" evidence="7">
    <location>
        <begin position="303"/>
        <end position="381"/>
    </location>
</feature>
<feature type="region of interest" description="Disordered" evidence="7">
    <location>
        <begin position="1"/>
        <end position="20"/>
    </location>
</feature>
<evidence type="ECO:0000313" key="13">
    <source>
        <dbReference type="Proteomes" id="UP000816034"/>
    </source>
</evidence>
<evidence type="ECO:0000259" key="9">
    <source>
        <dbReference type="PROSITE" id="PS51133"/>
    </source>
</evidence>
<dbReference type="PROSITE" id="PS51319">
    <property type="entry name" value="TFIIS_N"/>
    <property type="match status" value="1"/>
</dbReference>
<keyword evidence="2 5" id="KW-0863">Zinc-finger</keyword>
<sequence length="618" mass="68950">MSHVKNPSPAASSALQENHHDDASPYSVGDIIWLKVPGCPYWPSKILNSNDKSIPSTVLQARESSHHILVEFFNAEEGEEYYWIDLSKENNHKLFSSDPYMLDSNPSALKHPLLKKAIKMAKEQCGIAVVTSQKKSSKKRKDDASDEKRKDDVSDKKRKDDASDEKRKDNASDKKRKDDASDENVEEEKSNEMMTQPQKKTKHSPVDKVVLTDDELSNIQIELDQAISNQDLNSIKEYIKFIHDKCTDITVEQLKKVKIGKSVASLRKSEDQQVASMAKELVKQWTNKVNVESNTSSNITVPSTTVSQKKSQSATSSTTTNSMSSTSALTKSAKKPNTSNITTNTMNTSATTTNTTMKTNPTTTTTNTNTNTNTTTNTPSNKPVKSLITTTTPQKPPVKPLSKSTSMSSNLSSNSSNLSSNSSSNLSSNSHSIKSPPTTPVPTMDLSSIPQVADESRNRWRTKIAQGLSLVKDATESKVIELCVEIENAVFNYFKSNPQIHNHTYDDQCRTLGRNLCDSKNEDFRSNVYHGVIVMDALPTMKVQEMASKEKQKERQILQERKQHQDMVAKPAEVESSMFRCGKCKQTKCTYFEMQTRSADEPMTAFITCLNCGNKWKQ</sequence>
<feature type="compositionally biased region" description="Basic and acidic residues" evidence="7">
    <location>
        <begin position="140"/>
        <end position="179"/>
    </location>
</feature>
<dbReference type="EMBL" id="PYSW02000010">
    <property type="protein sequence ID" value="KAG2388399.1"/>
    <property type="molecule type" value="Genomic_DNA"/>
</dbReference>
<dbReference type="InterPro" id="IPR017923">
    <property type="entry name" value="TFIIS_N"/>
</dbReference>
<evidence type="ECO:0000256" key="7">
    <source>
        <dbReference type="SAM" id="MobiDB-lite"/>
    </source>
</evidence>
<evidence type="ECO:0000256" key="3">
    <source>
        <dbReference type="ARBA" id="ARBA00022833"/>
    </source>
</evidence>
<gene>
    <name evidence="12" type="ORF">C9374_000563</name>
</gene>
<dbReference type="PANTHER" id="PTHR11477:SF0">
    <property type="entry name" value="IP08861P-RELATED"/>
    <property type="match status" value="1"/>
</dbReference>
<dbReference type="Pfam" id="PF00855">
    <property type="entry name" value="PWWP"/>
    <property type="match status" value="1"/>
</dbReference>
<dbReference type="Pfam" id="PF07500">
    <property type="entry name" value="TFIIS_M"/>
    <property type="match status" value="1"/>
</dbReference>
<dbReference type="SUPFAM" id="SSF47676">
    <property type="entry name" value="Conserved domain common to transcription factors TFIIS, elongin A, CRSP70"/>
    <property type="match status" value="1"/>
</dbReference>
<dbReference type="CDD" id="cd13749">
    <property type="entry name" value="Zn-ribbon_TFIIS"/>
    <property type="match status" value="1"/>
</dbReference>
<feature type="domain" description="TFIIS-type" evidence="9">
    <location>
        <begin position="577"/>
        <end position="617"/>
    </location>
</feature>
<dbReference type="SUPFAM" id="SSF63748">
    <property type="entry name" value="Tudor/PWWP/MBT"/>
    <property type="match status" value="1"/>
</dbReference>
<feature type="domain" description="TFIIS N-terminal" evidence="10">
    <location>
        <begin position="214"/>
        <end position="292"/>
    </location>
</feature>
<dbReference type="Gene3D" id="1.10.472.30">
    <property type="entry name" value="Transcription elongation factor S-II, central domain"/>
    <property type="match status" value="1"/>
</dbReference>
<keyword evidence="4 6" id="KW-0539">Nucleus</keyword>
<dbReference type="SUPFAM" id="SSF46942">
    <property type="entry name" value="Elongation factor TFIIS domain 2"/>
    <property type="match status" value="1"/>
</dbReference>
<dbReference type="GO" id="GO:0005634">
    <property type="term" value="C:nucleus"/>
    <property type="evidence" value="ECO:0007669"/>
    <property type="project" value="UniProtKB-SubCell"/>
</dbReference>
<accession>A0AA88GZ90</accession>
<dbReference type="SMART" id="SM00440">
    <property type="entry name" value="ZnF_C2C2"/>
    <property type="match status" value="1"/>
</dbReference>
<dbReference type="InterPro" id="IPR001222">
    <property type="entry name" value="Znf_TFIIS"/>
</dbReference>
<protein>
    <submittedName>
        <fullName evidence="12">Uncharacterized protein</fullName>
    </submittedName>
</protein>
<evidence type="ECO:0000256" key="2">
    <source>
        <dbReference type="ARBA" id="ARBA00022771"/>
    </source>
</evidence>
<dbReference type="Gene3D" id="2.30.30.140">
    <property type="match status" value="1"/>
</dbReference>
<dbReference type="Gene3D" id="1.20.930.10">
    <property type="entry name" value="Conserved domain common to transcription factors TFIIS, elongin A, CRSP70"/>
    <property type="match status" value="1"/>
</dbReference>
<feature type="region of interest" description="Disordered" evidence="7">
    <location>
        <begin position="129"/>
        <end position="205"/>
    </location>
</feature>